<feature type="transmembrane region" description="Helical" evidence="7">
    <location>
        <begin position="169"/>
        <end position="186"/>
    </location>
</feature>
<evidence type="ECO:0000256" key="2">
    <source>
        <dbReference type="ARBA" id="ARBA00022448"/>
    </source>
</evidence>
<dbReference type="Proteomes" id="UP000679749">
    <property type="component" value="Unassembled WGS sequence"/>
</dbReference>
<feature type="transmembrane region" description="Helical" evidence="7">
    <location>
        <begin position="380"/>
        <end position="401"/>
    </location>
</feature>
<feature type="transmembrane region" description="Helical" evidence="7">
    <location>
        <begin position="317"/>
        <end position="340"/>
    </location>
</feature>
<evidence type="ECO:0000256" key="4">
    <source>
        <dbReference type="ARBA" id="ARBA00022692"/>
    </source>
</evidence>
<dbReference type="InterPro" id="IPR020846">
    <property type="entry name" value="MFS_dom"/>
</dbReference>
<dbReference type="PANTHER" id="PTHR43266:SF2">
    <property type="entry name" value="MAJOR FACILITATOR SUPERFAMILY (MFS) PROFILE DOMAIN-CONTAINING PROTEIN"/>
    <property type="match status" value="1"/>
</dbReference>
<reference evidence="9" key="1">
    <citation type="submission" date="2021-05" db="EMBL/GenBank/DDBJ databases">
        <title>Novel Bacillus species.</title>
        <authorList>
            <person name="Liu G."/>
        </authorList>
    </citation>
    <scope>NUCLEOTIDE SEQUENCE</scope>
    <source>
        <strain evidence="9">FJAT-49825</strain>
    </source>
</reference>
<dbReference type="RefSeq" id="WP_213118757.1">
    <property type="nucleotide sequence ID" value="NZ_JAGYPF010000003.1"/>
</dbReference>
<dbReference type="GO" id="GO:0005886">
    <property type="term" value="C:plasma membrane"/>
    <property type="evidence" value="ECO:0007669"/>
    <property type="project" value="UniProtKB-SubCell"/>
</dbReference>
<evidence type="ECO:0000313" key="10">
    <source>
        <dbReference type="Proteomes" id="UP000679749"/>
    </source>
</evidence>
<dbReference type="InterPro" id="IPR011701">
    <property type="entry name" value="MFS"/>
</dbReference>
<comment type="caution">
    <text evidence="9">The sequence shown here is derived from an EMBL/GenBank/DDBJ whole genome shotgun (WGS) entry which is preliminary data.</text>
</comment>
<feature type="transmembrane region" description="Helical" evidence="7">
    <location>
        <begin position="291"/>
        <end position="311"/>
    </location>
</feature>
<feature type="transmembrane region" description="Helical" evidence="7">
    <location>
        <begin position="259"/>
        <end position="279"/>
    </location>
</feature>
<keyword evidence="10" id="KW-1185">Reference proteome</keyword>
<evidence type="ECO:0000256" key="6">
    <source>
        <dbReference type="ARBA" id="ARBA00023136"/>
    </source>
</evidence>
<evidence type="ECO:0000256" key="7">
    <source>
        <dbReference type="SAM" id="Phobius"/>
    </source>
</evidence>
<keyword evidence="5 7" id="KW-1133">Transmembrane helix</keyword>
<dbReference type="AlphaFoldDB" id="A0A942U6I6"/>
<feature type="transmembrane region" description="Helical" evidence="7">
    <location>
        <begin position="352"/>
        <end position="374"/>
    </location>
</feature>
<gene>
    <name evidence="9" type="ORF">KHA99_17665</name>
</gene>
<keyword evidence="4 7" id="KW-0812">Transmembrane</keyword>
<feature type="transmembrane region" description="Helical" evidence="7">
    <location>
        <begin position="85"/>
        <end position="111"/>
    </location>
</feature>
<feature type="domain" description="Major facilitator superfamily (MFS) profile" evidence="8">
    <location>
        <begin position="1"/>
        <end position="406"/>
    </location>
</feature>
<evidence type="ECO:0000256" key="5">
    <source>
        <dbReference type="ARBA" id="ARBA00022989"/>
    </source>
</evidence>
<dbReference type="CDD" id="cd06173">
    <property type="entry name" value="MFS_MefA_like"/>
    <property type="match status" value="1"/>
</dbReference>
<evidence type="ECO:0000256" key="3">
    <source>
        <dbReference type="ARBA" id="ARBA00022475"/>
    </source>
</evidence>
<dbReference type="GO" id="GO:0022857">
    <property type="term" value="F:transmembrane transporter activity"/>
    <property type="evidence" value="ECO:0007669"/>
    <property type="project" value="InterPro"/>
</dbReference>
<dbReference type="Pfam" id="PF07690">
    <property type="entry name" value="MFS_1"/>
    <property type="match status" value="1"/>
</dbReference>
<evidence type="ECO:0000259" key="8">
    <source>
        <dbReference type="PROSITE" id="PS50850"/>
    </source>
</evidence>
<organism evidence="9 10">
    <name type="scientific">Neobacillus rhizophilus</name>
    <dbReference type="NCBI Taxonomy" id="2833579"/>
    <lineage>
        <taxon>Bacteria</taxon>
        <taxon>Bacillati</taxon>
        <taxon>Bacillota</taxon>
        <taxon>Bacilli</taxon>
        <taxon>Bacillales</taxon>
        <taxon>Bacillaceae</taxon>
        <taxon>Neobacillus</taxon>
    </lineage>
</organism>
<dbReference type="EMBL" id="JAGYPF010000003">
    <property type="protein sequence ID" value="MBS4214280.1"/>
    <property type="molecule type" value="Genomic_DNA"/>
</dbReference>
<protein>
    <submittedName>
        <fullName evidence="9">MFS transporter</fullName>
    </submittedName>
</protein>
<accession>A0A942U6I6</accession>
<keyword evidence="6 7" id="KW-0472">Membrane</keyword>
<evidence type="ECO:0000256" key="1">
    <source>
        <dbReference type="ARBA" id="ARBA00004651"/>
    </source>
</evidence>
<dbReference type="SUPFAM" id="SSF103473">
    <property type="entry name" value="MFS general substrate transporter"/>
    <property type="match status" value="1"/>
</dbReference>
<dbReference type="PROSITE" id="PS50850">
    <property type="entry name" value="MFS"/>
    <property type="match status" value="1"/>
</dbReference>
<proteinExistence type="predicted"/>
<comment type="subcellular location">
    <subcellularLocation>
        <location evidence="1">Cell membrane</location>
        <topology evidence="1">Multi-pass membrane protein</topology>
    </subcellularLocation>
</comment>
<feature type="transmembrane region" description="Helical" evidence="7">
    <location>
        <begin position="20"/>
        <end position="40"/>
    </location>
</feature>
<evidence type="ECO:0000313" key="9">
    <source>
        <dbReference type="EMBL" id="MBS4214280.1"/>
    </source>
</evidence>
<keyword evidence="3" id="KW-1003">Cell membrane</keyword>
<feature type="transmembrane region" description="Helical" evidence="7">
    <location>
        <begin position="221"/>
        <end position="239"/>
    </location>
</feature>
<dbReference type="Gene3D" id="1.20.1250.20">
    <property type="entry name" value="MFS general substrate transporter like domains"/>
    <property type="match status" value="2"/>
</dbReference>
<name>A0A942U6I6_9BACI</name>
<dbReference type="PANTHER" id="PTHR43266">
    <property type="entry name" value="MACROLIDE-EFFLUX PROTEIN"/>
    <property type="match status" value="1"/>
</dbReference>
<sequence>MKKSQTFSLLKRKDFRLLFYVQVFSSFGNWLDVLAINALISFQWGLDLRANAASVIVMFLPYIVIGPLSSVWIDRYDQKKVMMFSTLFHVMVIFGFFVAPNIWVLLALIFLKSSLASVFEPARQSSNRKVVPNEYMAEASSLSQIVLNVTKIVAPLMGGVLLVMTKPQMIFLIEGIMYGMALMLIFKLPAFEKGGQENCIAKASYWVDFKEGFSLIRSNRLLLSAISITSISMFINFLYDSFFAPLSLSLGLDKTGYGLISSALGAGSVTGSFLCGTYTNWRKNPLRFMSIGRIISGVFMLLVGLGCYGFVHGNLLFWMIVFAMIGCVGTALFVPYGFILTTETPANMLGRISAFSTAIQSASSLLAPVIGSLLGKWLCLASVFTVSAVTFILLGSVSFFITNNKKSYEKKNLVKEQA</sequence>
<feature type="transmembrane region" description="Helical" evidence="7">
    <location>
        <begin position="52"/>
        <end position="73"/>
    </location>
</feature>
<keyword evidence="2" id="KW-0813">Transport</keyword>
<dbReference type="InterPro" id="IPR036259">
    <property type="entry name" value="MFS_trans_sf"/>
</dbReference>